<accession>A0A3N4IWL2</accession>
<protein>
    <recommendedName>
        <fullName evidence="2">Myb-like DNA-binding domain-containing protein</fullName>
    </recommendedName>
</protein>
<name>A0A3N4IWL2_9PEZI</name>
<organism evidence="3 4">
    <name type="scientific">Choiromyces venosus 120613-1</name>
    <dbReference type="NCBI Taxonomy" id="1336337"/>
    <lineage>
        <taxon>Eukaryota</taxon>
        <taxon>Fungi</taxon>
        <taxon>Dikarya</taxon>
        <taxon>Ascomycota</taxon>
        <taxon>Pezizomycotina</taxon>
        <taxon>Pezizomycetes</taxon>
        <taxon>Pezizales</taxon>
        <taxon>Tuberaceae</taxon>
        <taxon>Choiromyces</taxon>
    </lineage>
</organism>
<feature type="region of interest" description="Disordered" evidence="1">
    <location>
        <begin position="59"/>
        <end position="83"/>
    </location>
</feature>
<gene>
    <name evidence="3" type="ORF">L873DRAFT_1784866</name>
</gene>
<evidence type="ECO:0000313" key="3">
    <source>
        <dbReference type="EMBL" id="RPA88620.1"/>
    </source>
</evidence>
<dbReference type="Pfam" id="PF22980">
    <property type="entry name" value="Myb_DNA-bind_8"/>
    <property type="match status" value="1"/>
</dbReference>
<reference evidence="3 4" key="1">
    <citation type="journal article" date="2018" name="Nat. Ecol. Evol.">
        <title>Pezizomycetes genomes reveal the molecular basis of ectomycorrhizal truffle lifestyle.</title>
        <authorList>
            <person name="Murat C."/>
            <person name="Payen T."/>
            <person name="Noel B."/>
            <person name="Kuo A."/>
            <person name="Morin E."/>
            <person name="Chen J."/>
            <person name="Kohler A."/>
            <person name="Krizsan K."/>
            <person name="Balestrini R."/>
            <person name="Da Silva C."/>
            <person name="Montanini B."/>
            <person name="Hainaut M."/>
            <person name="Levati E."/>
            <person name="Barry K.W."/>
            <person name="Belfiori B."/>
            <person name="Cichocki N."/>
            <person name="Clum A."/>
            <person name="Dockter R.B."/>
            <person name="Fauchery L."/>
            <person name="Guy J."/>
            <person name="Iotti M."/>
            <person name="Le Tacon F."/>
            <person name="Lindquist E.A."/>
            <person name="Lipzen A."/>
            <person name="Malagnac F."/>
            <person name="Mello A."/>
            <person name="Molinier V."/>
            <person name="Miyauchi S."/>
            <person name="Poulain J."/>
            <person name="Riccioni C."/>
            <person name="Rubini A."/>
            <person name="Sitrit Y."/>
            <person name="Splivallo R."/>
            <person name="Traeger S."/>
            <person name="Wang M."/>
            <person name="Zifcakova L."/>
            <person name="Wipf D."/>
            <person name="Zambonelli A."/>
            <person name="Paolocci F."/>
            <person name="Nowrousian M."/>
            <person name="Ottonello S."/>
            <person name="Baldrian P."/>
            <person name="Spatafora J.W."/>
            <person name="Henrissat B."/>
            <person name="Nagy L.G."/>
            <person name="Aury J.M."/>
            <person name="Wincker P."/>
            <person name="Grigoriev I.V."/>
            <person name="Bonfante P."/>
            <person name="Martin F.M."/>
        </authorList>
    </citation>
    <scope>NUCLEOTIDE SEQUENCE [LARGE SCALE GENOMIC DNA]</scope>
    <source>
        <strain evidence="3 4">120613-1</strain>
    </source>
</reference>
<proteinExistence type="predicted"/>
<feature type="compositionally biased region" description="Pro residues" evidence="1">
    <location>
        <begin position="71"/>
        <end position="83"/>
    </location>
</feature>
<dbReference type="OrthoDB" id="5421770at2759"/>
<dbReference type="Proteomes" id="UP000276215">
    <property type="component" value="Unassembled WGS sequence"/>
</dbReference>
<dbReference type="InterPro" id="IPR054505">
    <property type="entry name" value="Myb_DNA-bind_8"/>
</dbReference>
<keyword evidence="4" id="KW-1185">Reference proteome</keyword>
<feature type="domain" description="Myb-like DNA-binding" evidence="2">
    <location>
        <begin position="4"/>
        <end position="51"/>
    </location>
</feature>
<evidence type="ECO:0000313" key="4">
    <source>
        <dbReference type="Proteomes" id="UP000276215"/>
    </source>
</evidence>
<dbReference type="AlphaFoldDB" id="A0A3N4IWL2"/>
<sequence length="204" mass="22072">MCSDADIKFLLSCLINSTARKIDFQAVAHDSGYTHRRSASNRLARLKKRYNVRPQAVQGTCDAPVAKRQPRTPPTPAKRNVPPPLWYSGTVDCSTDQGPMATSTMGTMRPWEEETMVFDEDGIFDFLLDFPVVAERTPVPAVACPSAISSLPNLLSPPAVAGPCPVSSPPAPPPAVLLQNDCALVSSPEQLPLSVGMRELWTSE</sequence>
<evidence type="ECO:0000256" key="1">
    <source>
        <dbReference type="SAM" id="MobiDB-lite"/>
    </source>
</evidence>
<dbReference type="EMBL" id="ML120747">
    <property type="protein sequence ID" value="RPA88620.1"/>
    <property type="molecule type" value="Genomic_DNA"/>
</dbReference>
<evidence type="ECO:0000259" key="2">
    <source>
        <dbReference type="Pfam" id="PF22980"/>
    </source>
</evidence>